<evidence type="ECO:0000313" key="2">
    <source>
        <dbReference type="Proteomes" id="UP000572817"/>
    </source>
</evidence>
<dbReference type="InterPro" id="IPR022698">
    <property type="entry name" value="OrsD"/>
</dbReference>
<name>A0A8H4MZR1_9PEZI</name>
<gene>
    <name evidence="1" type="ORF">GTA08_BOTSDO09749</name>
</gene>
<reference evidence="1" key="1">
    <citation type="submission" date="2020-04" db="EMBL/GenBank/DDBJ databases">
        <title>Genome Assembly and Annotation of Botryosphaeria dothidea sdau 11-99, a Latent Pathogen of Apple Fruit Ring Rot in China.</title>
        <authorList>
            <person name="Yu C."/>
            <person name="Diao Y."/>
            <person name="Lu Q."/>
            <person name="Zhao J."/>
            <person name="Cui S."/>
            <person name="Peng C."/>
            <person name="He B."/>
            <person name="Liu H."/>
        </authorList>
    </citation>
    <scope>NUCLEOTIDE SEQUENCE [LARGE SCALE GENOMIC DNA]</scope>
    <source>
        <strain evidence="1">Sdau11-99</strain>
    </source>
</reference>
<proteinExistence type="predicted"/>
<keyword evidence="1" id="KW-0067">ATP-binding</keyword>
<dbReference type="EMBL" id="WWBZ02000073">
    <property type="protein sequence ID" value="KAF4301783.1"/>
    <property type="molecule type" value="Genomic_DNA"/>
</dbReference>
<dbReference type="AlphaFoldDB" id="A0A8H4MZR1"/>
<sequence>MDLFEYNEEYGILIYKPCAYAISPSHLTGHLATKHDKVVRRQNGRTTCGKKPLKAAAAISDSLLKKFDIRHVTLSTPSPSSAPILHLKLVLGLQYTRCPRVVGRSKDMRKQLLTHFNTHRATPWPKGAPGPQSFFFAVTVPPCDSEKNKDRHDKDAGERTEADLVRALIHEELNHGLEMTRWPRYFNGLQPSSVVPLAYAANPTSEPALQLITESVDRVVGQAHKSVCEDKVNVFDQAKINSFLLGRSERTERILMVKLQKPTFRAYKSL</sequence>
<keyword evidence="1" id="KW-0378">Hydrolase</keyword>
<keyword evidence="2" id="KW-1185">Reference proteome</keyword>
<dbReference type="Proteomes" id="UP000572817">
    <property type="component" value="Unassembled WGS sequence"/>
</dbReference>
<accession>A0A8H4MZR1</accession>
<keyword evidence="1" id="KW-0547">Nucleotide-binding</keyword>
<organism evidence="1 2">
    <name type="scientific">Botryosphaeria dothidea</name>
    <dbReference type="NCBI Taxonomy" id="55169"/>
    <lineage>
        <taxon>Eukaryota</taxon>
        <taxon>Fungi</taxon>
        <taxon>Dikarya</taxon>
        <taxon>Ascomycota</taxon>
        <taxon>Pezizomycotina</taxon>
        <taxon>Dothideomycetes</taxon>
        <taxon>Dothideomycetes incertae sedis</taxon>
        <taxon>Botryosphaeriales</taxon>
        <taxon>Botryosphaeriaceae</taxon>
        <taxon>Botryosphaeria</taxon>
    </lineage>
</organism>
<dbReference type="Pfam" id="PF12013">
    <property type="entry name" value="OrsD"/>
    <property type="match status" value="1"/>
</dbReference>
<dbReference type="GO" id="GO:0004386">
    <property type="term" value="F:helicase activity"/>
    <property type="evidence" value="ECO:0007669"/>
    <property type="project" value="UniProtKB-KW"/>
</dbReference>
<protein>
    <submittedName>
        <fullName evidence="1">DNA helicase ATP-dependent RecQ type</fullName>
    </submittedName>
</protein>
<dbReference type="OrthoDB" id="3944494at2759"/>
<evidence type="ECO:0000313" key="1">
    <source>
        <dbReference type="EMBL" id="KAF4301783.1"/>
    </source>
</evidence>
<keyword evidence="1" id="KW-0347">Helicase</keyword>
<comment type="caution">
    <text evidence="1">The sequence shown here is derived from an EMBL/GenBank/DDBJ whole genome shotgun (WGS) entry which is preliminary data.</text>
</comment>